<protein>
    <recommendedName>
        <fullName evidence="1">Reverse transcriptase Ty1/copia-type domain-containing protein</fullName>
    </recommendedName>
</protein>
<dbReference type="AlphaFoldDB" id="A0AA88VRN3"/>
<feature type="domain" description="Reverse transcriptase Ty1/copia-type" evidence="1">
    <location>
        <begin position="52"/>
        <end position="103"/>
    </location>
</feature>
<comment type="caution">
    <text evidence="2">The sequence shown here is derived from an EMBL/GenBank/DDBJ whole genome shotgun (WGS) entry which is preliminary data.</text>
</comment>
<evidence type="ECO:0000313" key="2">
    <source>
        <dbReference type="EMBL" id="KAK3012742.1"/>
    </source>
</evidence>
<dbReference type="EMBL" id="JAVXUP010001352">
    <property type="protein sequence ID" value="KAK3012742.1"/>
    <property type="molecule type" value="Genomic_DNA"/>
</dbReference>
<evidence type="ECO:0000259" key="1">
    <source>
        <dbReference type="Pfam" id="PF07727"/>
    </source>
</evidence>
<evidence type="ECO:0000313" key="3">
    <source>
        <dbReference type="Proteomes" id="UP001188597"/>
    </source>
</evidence>
<proteinExistence type="predicted"/>
<dbReference type="Proteomes" id="UP001188597">
    <property type="component" value="Unassembled WGS sequence"/>
</dbReference>
<dbReference type="Pfam" id="PF07727">
    <property type="entry name" value="RVT_2"/>
    <property type="match status" value="1"/>
</dbReference>
<dbReference type="InterPro" id="IPR013103">
    <property type="entry name" value="RVT_2"/>
</dbReference>
<reference evidence="2" key="1">
    <citation type="submission" date="2022-12" db="EMBL/GenBank/DDBJ databases">
        <title>Draft genome assemblies for two species of Escallonia (Escalloniales).</title>
        <authorList>
            <person name="Chanderbali A."/>
            <person name="Dervinis C."/>
            <person name="Anghel I."/>
            <person name="Soltis D."/>
            <person name="Soltis P."/>
            <person name="Zapata F."/>
        </authorList>
    </citation>
    <scope>NUCLEOTIDE SEQUENCE</scope>
    <source>
        <strain evidence="2">UCBG64.0493</strain>
        <tissue evidence="2">Leaf</tissue>
    </source>
</reference>
<accession>A0AA88VRN3</accession>
<keyword evidence="3" id="KW-1185">Reference proteome</keyword>
<gene>
    <name evidence="2" type="ORF">RJ639_008287</name>
</gene>
<sequence length="187" mass="21250">MFCFQSICKALQDDITNTDNGAELLETVELPLAGMEDMVELPPVLAPPKEYSIDYEETFAPIVRLTSVRALMAVASARHWSLFQMDVKNVFLNEELTEIKYVFDLVSESGISFSDIVMSPVEENWEHSKLTAEPLSDPNYSRQLVCNLIYLIVTRPDIAYTVHRSAIHITRNDAFVEGTFPSHSWYP</sequence>
<name>A0AA88VRN3_9ASTE</name>
<organism evidence="2 3">
    <name type="scientific">Escallonia herrerae</name>
    <dbReference type="NCBI Taxonomy" id="1293975"/>
    <lineage>
        <taxon>Eukaryota</taxon>
        <taxon>Viridiplantae</taxon>
        <taxon>Streptophyta</taxon>
        <taxon>Embryophyta</taxon>
        <taxon>Tracheophyta</taxon>
        <taxon>Spermatophyta</taxon>
        <taxon>Magnoliopsida</taxon>
        <taxon>eudicotyledons</taxon>
        <taxon>Gunneridae</taxon>
        <taxon>Pentapetalae</taxon>
        <taxon>asterids</taxon>
        <taxon>campanulids</taxon>
        <taxon>Escalloniales</taxon>
        <taxon>Escalloniaceae</taxon>
        <taxon>Escallonia</taxon>
    </lineage>
</organism>